<organism evidence="1 2">
    <name type="scientific">Phytohabitans houttuyneae</name>
    <dbReference type="NCBI Taxonomy" id="1076126"/>
    <lineage>
        <taxon>Bacteria</taxon>
        <taxon>Bacillati</taxon>
        <taxon>Actinomycetota</taxon>
        <taxon>Actinomycetes</taxon>
        <taxon>Micromonosporales</taxon>
        <taxon>Micromonosporaceae</taxon>
    </lineage>
</organism>
<gene>
    <name evidence="1" type="ORF">Phou_072680</name>
</gene>
<name>A0A6V8KKR2_9ACTN</name>
<keyword evidence="2" id="KW-1185">Reference proteome</keyword>
<evidence type="ECO:0000313" key="2">
    <source>
        <dbReference type="Proteomes" id="UP000482800"/>
    </source>
</evidence>
<protein>
    <submittedName>
        <fullName evidence="1">Uncharacterized protein</fullName>
    </submittedName>
</protein>
<dbReference type="EMBL" id="BLPF01000003">
    <property type="protein sequence ID" value="GFJ83088.1"/>
    <property type="molecule type" value="Genomic_DNA"/>
</dbReference>
<dbReference type="AlphaFoldDB" id="A0A6V8KKR2"/>
<accession>A0A6V8KKR2</accession>
<sequence>MVGDDGGPAVGGGHRLQQCAGQVLLGGEGRRTVRPAYPTRCGLAPRKIGAGETTPSATVMLTEMWWPSKRQPHSVSGPGSPKTATQ</sequence>
<comment type="caution">
    <text evidence="1">The sequence shown here is derived from an EMBL/GenBank/DDBJ whole genome shotgun (WGS) entry which is preliminary data.</text>
</comment>
<evidence type="ECO:0000313" key="1">
    <source>
        <dbReference type="EMBL" id="GFJ83088.1"/>
    </source>
</evidence>
<reference evidence="1 2" key="1">
    <citation type="submission" date="2020-03" db="EMBL/GenBank/DDBJ databases">
        <title>Whole genome shotgun sequence of Phytohabitans houttuyneae NBRC 108639.</title>
        <authorList>
            <person name="Komaki H."/>
            <person name="Tamura T."/>
        </authorList>
    </citation>
    <scope>NUCLEOTIDE SEQUENCE [LARGE SCALE GENOMIC DNA]</scope>
    <source>
        <strain evidence="1 2">NBRC 108639</strain>
    </source>
</reference>
<proteinExistence type="predicted"/>
<dbReference type="Proteomes" id="UP000482800">
    <property type="component" value="Unassembled WGS sequence"/>
</dbReference>
<reference evidence="1 2" key="2">
    <citation type="submission" date="2020-03" db="EMBL/GenBank/DDBJ databases">
        <authorList>
            <person name="Ichikawa N."/>
            <person name="Kimura A."/>
            <person name="Kitahashi Y."/>
            <person name="Uohara A."/>
        </authorList>
    </citation>
    <scope>NUCLEOTIDE SEQUENCE [LARGE SCALE GENOMIC DNA]</scope>
    <source>
        <strain evidence="1 2">NBRC 108639</strain>
    </source>
</reference>